<dbReference type="EMBL" id="CAJNYD010003595">
    <property type="protein sequence ID" value="CAF3522721.1"/>
    <property type="molecule type" value="Genomic_DNA"/>
</dbReference>
<gene>
    <name evidence="1" type="ORF">LUA448_LOCUS26527</name>
</gene>
<comment type="caution">
    <text evidence="1">The sequence shown here is derived from an EMBL/GenBank/DDBJ whole genome shotgun (WGS) entry which is preliminary data.</text>
</comment>
<sequence length="116" mass="13005">MPTSFILSDTQSPSSCLQHRGFVMVVAETIVQYDISVNNVEDIIPTIYVSNASMIHPNHTLLPVSQPVLGIPVTTTVWPYSSALPTVTYTPPMWSTYIPYRQPTLSITYEYKNLAR</sequence>
<reference evidence="1" key="1">
    <citation type="submission" date="2021-02" db="EMBL/GenBank/DDBJ databases">
        <authorList>
            <person name="Nowell W R."/>
        </authorList>
    </citation>
    <scope>NUCLEOTIDE SEQUENCE</scope>
</reference>
<accession>A0A818I9U6</accession>
<organism evidence="1 2">
    <name type="scientific">Rotaria socialis</name>
    <dbReference type="NCBI Taxonomy" id="392032"/>
    <lineage>
        <taxon>Eukaryota</taxon>
        <taxon>Metazoa</taxon>
        <taxon>Spiralia</taxon>
        <taxon>Gnathifera</taxon>
        <taxon>Rotifera</taxon>
        <taxon>Eurotatoria</taxon>
        <taxon>Bdelloidea</taxon>
        <taxon>Philodinida</taxon>
        <taxon>Philodinidae</taxon>
        <taxon>Rotaria</taxon>
    </lineage>
</organism>
<protein>
    <submittedName>
        <fullName evidence="1">Uncharacterized protein</fullName>
    </submittedName>
</protein>
<proteinExistence type="predicted"/>
<evidence type="ECO:0000313" key="1">
    <source>
        <dbReference type="EMBL" id="CAF3522721.1"/>
    </source>
</evidence>
<evidence type="ECO:0000313" key="2">
    <source>
        <dbReference type="Proteomes" id="UP000663833"/>
    </source>
</evidence>
<dbReference type="Proteomes" id="UP000663833">
    <property type="component" value="Unassembled WGS sequence"/>
</dbReference>
<dbReference type="AlphaFoldDB" id="A0A818I9U6"/>
<name>A0A818I9U6_9BILA</name>